<organism evidence="1">
    <name type="scientific">marine metagenome</name>
    <dbReference type="NCBI Taxonomy" id="408172"/>
    <lineage>
        <taxon>unclassified sequences</taxon>
        <taxon>metagenomes</taxon>
        <taxon>ecological metagenomes</taxon>
    </lineage>
</organism>
<sequence length="36" mass="3934">VVGFLEQALQDNEPFLNVIAQLPGLDPIAPIRESTK</sequence>
<accession>A0A381PD77</accession>
<name>A0A381PD77_9ZZZZ</name>
<dbReference type="EMBL" id="UINC01000938">
    <property type="protein sequence ID" value="SUZ64574.1"/>
    <property type="molecule type" value="Genomic_DNA"/>
</dbReference>
<gene>
    <name evidence="1" type="ORF">METZ01_LOCUS17428</name>
</gene>
<reference evidence="1" key="1">
    <citation type="submission" date="2018-05" db="EMBL/GenBank/DDBJ databases">
        <authorList>
            <person name="Lanie J.A."/>
            <person name="Ng W.-L."/>
            <person name="Kazmierczak K.M."/>
            <person name="Andrzejewski T.M."/>
            <person name="Davidsen T.M."/>
            <person name="Wayne K.J."/>
            <person name="Tettelin H."/>
            <person name="Glass J.I."/>
            <person name="Rusch D."/>
            <person name="Podicherti R."/>
            <person name="Tsui H.-C.T."/>
            <person name="Winkler M.E."/>
        </authorList>
    </citation>
    <scope>NUCLEOTIDE SEQUENCE</scope>
</reference>
<evidence type="ECO:0000313" key="1">
    <source>
        <dbReference type="EMBL" id="SUZ64574.1"/>
    </source>
</evidence>
<protein>
    <submittedName>
        <fullName evidence="1">Uncharacterized protein</fullName>
    </submittedName>
</protein>
<proteinExistence type="predicted"/>
<feature type="non-terminal residue" evidence="1">
    <location>
        <position position="1"/>
    </location>
</feature>
<dbReference type="AlphaFoldDB" id="A0A381PD77"/>